<keyword evidence="1" id="KW-0175">Coiled coil</keyword>
<dbReference type="InParanoid" id="A8NNP6"/>
<dbReference type="OrthoDB" id="3647690at2759"/>
<feature type="compositionally biased region" description="Basic and acidic residues" evidence="2">
    <location>
        <begin position="1070"/>
        <end position="1090"/>
    </location>
</feature>
<feature type="compositionally biased region" description="Polar residues" evidence="2">
    <location>
        <begin position="618"/>
        <end position="638"/>
    </location>
</feature>
<feature type="coiled-coil region" evidence="1">
    <location>
        <begin position="1351"/>
        <end position="1392"/>
    </location>
</feature>
<evidence type="ECO:0000256" key="1">
    <source>
        <dbReference type="SAM" id="Coils"/>
    </source>
</evidence>
<comment type="caution">
    <text evidence="3">The sequence shown here is derived from an EMBL/GenBank/DDBJ whole genome shotgun (WGS) entry which is preliminary data.</text>
</comment>
<sequence length="1700" mass="185970">MTSFKSMPSPYSLADYTLAVPHDDDGDGLLHPAMFPSRFGSDASPPLTIYSADFVIAAEGVVGLGFSPGSKSSGSGSSSKSKTKEASPTGHAGTTSRESSSSSKSRSATTSHTTAHLGATGVGTLSRVLGSFGVTTLGLEASVDLGGTAGTRVREGSGSRTGYATATVTVVEEVNLASRTATRSGGGTPATRHTRATVTGEARTTTTASRPTGSTDRELESKPTVVEIIDGAAGITTTLGRGAQQTDAALGSLVGGYPIFVSRTAGVIEISVPPNPLAVSTQPDPGLDNQTVSLDESMLTLTIPLETGVVNGTETGSMETSVPSGEASTISPLKTSSTPSRPFPGGLLKLHTMAYSDSEEELEQGIEEDFWPIVGILAEDKKRYKVRWDGTDPKTGRPWPDSWVPKEDVTEDVEDDWNDLPLAEREKRTAEQKQLEKQKRRRSSNKSAKRASTSAVGKAKSVVTATKSTVSKARASTSTSTTAVSKNREAIGTFGESISTHSPRVKREEEPVSVGSSKPSTKQRGKKRSHDEDDEDTRSTGPSALAKAYTSAHEKPGPSKKKLKVDHPHAKSDSMVKRSSTRAQPAPPQRPKPRRAPDPEPSSDDDSELEVAAVISPQRRQQVSTKPQNASARHQQASGPRDKSKPVKTDWKGKGRQVDEDDDEEDWVDEDAMDVEDEEDEEEVKVVSYKPRPRKKKSPPVEEAFVPEDGDEFMVEEDSEEEPPARPKKSKFPGSSDVSKPFKLSDKVGPPKKPKSIKSKDKAGPSRRSKPVVESEGEEESVAETAALSRSRESHSSASNGQRKSTKGKEKAPASEGASAKKGGTSLDDHSSDEELERRTERSEASTALPPVVYDEDDIDSNAHELMYPPETDDAAASPKRNSKGKRRTDDDTDEEVPETQSLEEQSRRLVATPSRSRLITQMKPKTPSASRTPVVGDVVDPVPPPPELLAASTSSKPRGTSKQKTLHPIPQLSPSKFAQYISSQNDSTIENPDDSQQLPQSSAEQIEQFDSPEKRPQTRIAIAVATSKSTASSSVNGRKTSRRGSEADSDYWTGDVVLAQGSEPPTPDLPRRARAERLHEEFQQKRRSETGSFKGPRTTLEDIRRSRSSLAPSDEEQERQRSRSRTRSLEPQEHPPSSPPPVQDEQEQEQVVVDEEDEFGGLEYVDGPSEVPVVEVEDSFEEHQQQQTGADVTRTETQMDEDDDNDVVEVKPVQAIPEEEEESTQDLLHEMEVHKAISEGVGSPSPEPVQEPGQDQQDVEMMQDVSIIPQPGTQRRDLSPEVDMSVPGPSRPPSKAPSERRVPRHQEESQEIPATSSSNQDSSQDTNPSLDSSQPTGDKSADLKAVLSLLNVKSEEIARLEKLLADERVKVEELSKQLETSKDELVHATSKVVQQPDQSAAVVQLQAELDSTKSAYEADRIKWEEEKFRLELELKRAMERKDLADRDCASFREQYMKAYAATSELQSEKKDLQKELEIAKKQTVEGVAAIRAMFDGRLKDLKKDRDKWQRVAEFIMEKDKRTNDDIRRRAAEEPEVRRRYQKYKEKAVILEQERDNLHAVLEERDGEIEALEGSLADERTENVKLHESVKELREQVRLLTERRGSSQLSQPVVSQPVPVSQPIVAPSQPSPHLNGTSIPASLPPDPTPTDPTLVVRCQFRYPDNRICNHTFESKQDLYTHMVSVGHIPNIGGDALDNLD</sequence>
<feature type="compositionally biased region" description="Low complexity" evidence="2">
    <location>
        <begin position="1166"/>
        <end position="1175"/>
    </location>
</feature>
<feature type="compositionally biased region" description="Acidic residues" evidence="2">
    <location>
        <begin position="1145"/>
        <end position="1161"/>
    </location>
</feature>
<feature type="compositionally biased region" description="Low complexity" evidence="2">
    <location>
        <begin position="1021"/>
        <end position="1036"/>
    </location>
</feature>
<keyword evidence="4" id="KW-1185">Reference proteome</keyword>
<feature type="compositionally biased region" description="Polar residues" evidence="2">
    <location>
        <begin position="1329"/>
        <end position="1338"/>
    </location>
</feature>
<feature type="compositionally biased region" description="Basic and acidic residues" evidence="2">
    <location>
        <begin position="640"/>
        <end position="658"/>
    </location>
</feature>
<feature type="compositionally biased region" description="Polar residues" evidence="2">
    <location>
        <begin position="973"/>
        <end position="1006"/>
    </location>
</feature>
<feature type="compositionally biased region" description="Low complexity" evidence="2">
    <location>
        <begin position="1606"/>
        <end position="1632"/>
    </location>
</feature>
<evidence type="ECO:0000256" key="2">
    <source>
        <dbReference type="SAM" id="MobiDB-lite"/>
    </source>
</evidence>
<dbReference type="OMA" id="RYKVKWA"/>
<feature type="compositionally biased region" description="Basic and acidic residues" evidence="2">
    <location>
        <begin position="1298"/>
        <end position="1309"/>
    </location>
</feature>
<accession>A8NNP6</accession>
<feature type="compositionally biased region" description="Low complexity" evidence="2">
    <location>
        <begin position="1316"/>
        <end position="1328"/>
    </location>
</feature>
<dbReference type="STRING" id="240176.A8NNP6"/>
<evidence type="ECO:0008006" key="5">
    <source>
        <dbReference type="Google" id="ProtNLM"/>
    </source>
</evidence>
<dbReference type="EMBL" id="AACS02000012">
    <property type="protein sequence ID" value="EAU86653.2"/>
    <property type="molecule type" value="Genomic_DNA"/>
</dbReference>
<protein>
    <recommendedName>
        <fullName evidence="5">Chromo domain-containing protein</fullName>
    </recommendedName>
</protein>
<feature type="compositionally biased region" description="Basic and acidic residues" evidence="2">
    <location>
        <begin position="422"/>
        <end position="437"/>
    </location>
</feature>
<feature type="compositionally biased region" description="Basic and acidic residues" evidence="2">
    <location>
        <begin position="565"/>
        <end position="576"/>
    </location>
</feature>
<feature type="region of interest" description="Disordered" evidence="2">
    <location>
        <begin position="181"/>
        <end position="217"/>
    </location>
</feature>
<gene>
    <name evidence="3" type="ORF">CC1G_07311</name>
</gene>
<feature type="compositionally biased region" description="Low complexity" evidence="2">
    <location>
        <begin position="196"/>
        <end position="214"/>
    </location>
</feature>
<dbReference type="RefSeq" id="XP_001835169.2">
    <property type="nucleotide sequence ID" value="XM_001835117.2"/>
</dbReference>
<dbReference type="Proteomes" id="UP000001861">
    <property type="component" value="Unassembled WGS sequence"/>
</dbReference>
<feature type="compositionally biased region" description="Low complexity" evidence="2">
    <location>
        <begin position="1255"/>
        <end position="1266"/>
    </location>
</feature>
<feature type="region of interest" description="Disordered" evidence="2">
    <location>
        <begin position="310"/>
        <end position="342"/>
    </location>
</feature>
<feature type="region of interest" description="Disordered" evidence="2">
    <location>
        <begin position="68"/>
        <end position="116"/>
    </location>
</feature>
<feature type="region of interest" description="Disordered" evidence="2">
    <location>
        <begin position="388"/>
        <end position="1340"/>
    </location>
</feature>
<feature type="compositionally biased region" description="Acidic residues" evidence="2">
    <location>
        <begin position="1199"/>
        <end position="1208"/>
    </location>
</feature>
<feature type="compositionally biased region" description="Acidic residues" evidence="2">
    <location>
        <begin position="705"/>
        <end position="722"/>
    </location>
</feature>
<dbReference type="VEuPathDB" id="FungiDB:CC1G_07311"/>
<feature type="compositionally biased region" description="Polar residues" evidence="2">
    <location>
        <begin position="310"/>
        <end position="340"/>
    </location>
</feature>
<dbReference type="GeneID" id="6011697"/>
<reference evidence="3 4" key="1">
    <citation type="journal article" date="2010" name="Proc. Natl. Acad. Sci. U.S.A.">
        <title>Insights into evolution of multicellular fungi from the assembled chromosomes of the mushroom Coprinopsis cinerea (Coprinus cinereus).</title>
        <authorList>
            <person name="Stajich J.E."/>
            <person name="Wilke S.K."/>
            <person name="Ahren D."/>
            <person name="Au C.H."/>
            <person name="Birren B.W."/>
            <person name="Borodovsky M."/>
            <person name="Burns C."/>
            <person name="Canback B."/>
            <person name="Casselton L.A."/>
            <person name="Cheng C.K."/>
            <person name="Deng J."/>
            <person name="Dietrich F.S."/>
            <person name="Fargo D.C."/>
            <person name="Farman M.L."/>
            <person name="Gathman A.C."/>
            <person name="Goldberg J."/>
            <person name="Guigo R."/>
            <person name="Hoegger P.J."/>
            <person name="Hooker J.B."/>
            <person name="Huggins A."/>
            <person name="James T.Y."/>
            <person name="Kamada T."/>
            <person name="Kilaru S."/>
            <person name="Kodira C."/>
            <person name="Kues U."/>
            <person name="Kupfer D."/>
            <person name="Kwan H.S."/>
            <person name="Lomsadze A."/>
            <person name="Li W."/>
            <person name="Lilly W.W."/>
            <person name="Ma L.J."/>
            <person name="Mackey A.J."/>
            <person name="Manning G."/>
            <person name="Martin F."/>
            <person name="Muraguchi H."/>
            <person name="Natvig D.O."/>
            <person name="Palmerini H."/>
            <person name="Ramesh M.A."/>
            <person name="Rehmeyer C.J."/>
            <person name="Roe B.A."/>
            <person name="Shenoy N."/>
            <person name="Stanke M."/>
            <person name="Ter-Hovhannisyan V."/>
            <person name="Tunlid A."/>
            <person name="Velagapudi R."/>
            <person name="Vision T.J."/>
            <person name="Zeng Q."/>
            <person name="Zolan M.E."/>
            <person name="Pukkila P.J."/>
        </authorList>
    </citation>
    <scope>NUCLEOTIDE SEQUENCE [LARGE SCALE GENOMIC DNA]</scope>
    <source>
        <strain evidence="4">Okayama-7 / 130 / ATCC MYA-4618 / FGSC 9003</strain>
    </source>
</reference>
<feature type="compositionally biased region" description="Low complexity" evidence="2">
    <location>
        <begin position="69"/>
        <end position="80"/>
    </location>
</feature>
<feature type="compositionally biased region" description="Acidic residues" evidence="2">
    <location>
        <begin position="409"/>
        <end position="418"/>
    </location>
</feature>
<feature type="compositionally biased region" description="Low complexity" evidence="2">
    <location>
        <begin position="464"/>
        <end position="485"/>
    </location>
</feature>
<feature type="compositionally biased region" description="Basic and acidic residues" evidence="2">
    <location>
        <begin position="1228"/>
        <end position="1238"/>
    </location>
</feature>
<proteinExistence type="predicted"/>
<evidence type="ECO:0000313" key="4">
    <source>
        <dbReference type="Proteomes" id="UP000001861"/>
    </source>
</evidence>
<feature type="compositionally biased region" description="Acidic residues" evidence="2">
    <location>
        <begin position="659"/>
        <end position="683"/>
    </location>
</feature>
<evidence type="ECO:0000313" key="3">
    <source>
        <dbReference type="EMBL" id="EAU86653.2"/>
    </source>
</evidence>
<feature type="compositionally biased region" description="Low complexity" evidence="2">
    <location>
        <begin position="94"/>
        <end position="116"/>
    </location>
</feature>
<feature type="region of interest" description="Disordered" evidence="2">
    <location>
        <begin position="1602"/>
        <end position="1652"/>
    </location>
</feature>
<dbReference type="HOGENOM" id="CLU_240911_0_0_1"/>
<organism evidence="3 4">
    <name type="scientific">Coprinopsis cinerea (strain Okayama-7 / 130 / ATCC MYA-4618 / FGSC 9003)</name>
    <name type="common">Inky cap fungus</name>
    <name type="synonym">Hormographiella aspergillata</name>
    <dbReference type="NCBI Taxonomy" id="240176"/>
    <lineage>
        <taxon>Eukaryota</taxon>
        <taxon>Fungi</taxon>
        <taxon>Dikarya</taxon>
        <taxon>Basidiomycota</taxon>
        <taxon>Agaricomycotina</taxon>
        <taxon>Agaricomycetes</taxon>
        <taxon>Agaricomycetidae</taxon>
        <taxon>Agaricales</taxon>
        <taxon>Agaricineae</taxon>
        <taxon>Psathyrellaceae</taxon>
        <taxon>Coprinopsis</taxon>
    </lineage>
</organism>
<name>A8NNP6_COPC7</name>
<feature type="compositionally biased region" description="Basic residues" evidence="2">
    <location>
        <begin position="438"/>
        <end position="449"/>
    </location>
</feature>
<dbReference type="KEGG" id="cci:CC1G_07311"/>
<dbReference type="eggNOG" id="ENOG502RSDT">
    <property type="taxonomic scope" value="Eukaryota"/>
</dbReference>